<organism evidence="2 3">
    <name type="scientific">Steinernema hermaphroditum</name>
    <dbReference type="NCBI Taxonomy" id="289476"/>
    <lineage>
        <taxon>Eukaryota</taxon>
        <taxon>Metazoa</taxon>
        <taxon>Ecdysozoa</taxon>
        <taxon>Nematoda</taxon>
        <taxon>Chromadorea</taxon>
        <taxon>Rhabditida</taxon>
        <taxon>Tylenchina</taxon>
        <taxon>Panagrolaimomorpha</taxon>
        <taxon>Strongyloidoidea</taxon>
        <taxon>Steinernematidae</taxon>
        <taxon>Steinernema</taxon>
    </lineage>
</organism>
<reference evidence="2" key="1">
    <citation type="submission" date="2023-06" db="EMBL/GenBank/DDBJ databases">
        <title>Genomic analysis of the entomopathogenic nematode Steinernema hermaphroditum.</title>
        <authorList>
            <person name="Schwarz E.M."/>
            <person name="Heppert J.K."/>
            <person name="Baniya A."/>
            <person name="Schwartz H.T."/>
            <person name="Tan C.-H."/>
            <person name="Antoshechkin I."/>
            <person name="Sternberg P.W."/>
            <person name="Goodrich-Blair H."/>
            <person name="Dillman A.R."/>
        </authorList>
    </citation>
    <scope>NUCLEOTIDE SEQUENCE</scope>
    <source>
        <strain evidence="2">PS9179</strain>
        <tissue evidence="2">Whole animal</tissue>
    </source>
</reference>
<accession>A0AA39IEW1</accession>
<dbReference type="AlphaFoldDB" id="A0AA39IEW1"/>
<evidence type="ECO:0000256" key="1">
    <source>
        <dbReference type="SAM" id="SignalP"/>
    </source>
</evidence>
<feature type="signal peptide" evidence="1">
    <location>
        <begin position="1"/>
        <end position="24"/>
    </location>
</feature>
<evidence type="ECO:0000313" key="2">
    <source>
        <dbReference type="EMBL" id="KAK0422291.1"/>
    </source>
</evidence>
<protein>
    <submittedName>
        <fullName evidence="2">Uncharacterized protein</fullName>
    </submittedName>
</protein>
<dbReference type="EMBL" id="JAUCMV010000001">
    <property type="protein sequence ID" value="KAK0422291.1"/>
    <property type="molecule type" value="Genomic_DNA"/>
</dbReference>
<feature type="chain" id="PRO_5041199855" evidence="1">
    <location>
        <begin position="25"/>
        <end position="84"/>
    </location>
</feature>
<name>A0AA39IEW1_9BILA</name>
<evidence type="ECO:0000313" key="3">
    <source>
        <dbReference type="Proteomes" id="UP001175271"/>
    </source>
</evidence>
<gene>
    <name evidence="2" type="ORF">QR680_007489</name>
</gene>
<keyword evidence="1" id="KW-0732">Signal</keyword>
<keyword evidence="3" id="KW-1185">Reference proteome</keyword>
<comment type="caution">
    <text evidence="2">The sequence shown here is derived from an EMBL/GenBank/DDBJ whole genome shotgun (WGS) entry which is preliminary data.</text>
</comment>
<sequence length="84" mass="9390">MAHSSMASTHRFILLAVLIVAASAGVYGPRGYGRWGAYQWPKYGCCQRYNGYDKPVPNYVRYGIVKSGFGTGDEYVNGYDLKLR</sequence>
<dbReference type="Proteomes" id="UP001175271">
    <property type="component" value="Unassembled WGS sequence"/>
</dbReference>
<proteinExistence type="predicted"/>